<accession>A0ABT1H5U4</accession>
<organism evidence="1 2">
    <name type="scientific">Williamsia serinedens</name>
    <dbReference type="NCBI Taxonomy" id="391736"/>
    <lineage>
        <taxon>Bacteria</taxon>
        <taxon>Bacillati</taxon>
        <taxon>Actinomycetota</taxon>
        <taxon>Actinomycetes</taxon>
        <taxon>Mycobacteriales</taxon>
        <taxon>Nocardiaceae</taxon>
        <taxon>Williamsia</taxon>
    </lineage>
</organism>
<dbReference type="Gene3D" id="2.30.110.10">
    <property type="entry name" value="Electron Transport, Fmn-binding Protein, Chain A"/>
    <property type="match status" value="1"/>
</dbReference>
<dbReference type="Pfam" id="PF04075">
    <property type="entry name" value="F420H2_quin_red"/>
    <property type="match status" value="1"/>
</dbReference>
<dbReference type="NCBIfam" id="TIGR00026">
    <property type="entry name" value="hi_GC_TIGR00026"/>
    <property type="match status" value="1"/>
</dbReference>
<dbReference type="SUPFAM" id="SSF50475">
    <property type="entry name" value="FMN-binding split barrel"/>
    <property type="match status" value="1"/>
</dbReference>
<comment type="caution">
    <text evidence="1">The sequence shown here is derived from an EMBL/GenBank/DDBJ whole genome shotgun (WGS) entry which is preliminary data.</text>
</comment>
<dbReference type="InterPro" id="IPR004378">
    <property type="entry name" value="F420H2_quin_Rdtase"/>
</dbReference>
<reference evidence="1 2" key="1">
    <citation type="submission" date="2022-06" db="EMBL/GenBank/DDBJ databases">
        <title>Genomic Encyclopedia of Archaeal and Bacterial Type Strains, Phase II (KMG-II): from individual species to whole genera.</title>
        <authorList>
            <person name="Goeker M."/>
        </authorList>
    </citation>
    <scope>NUCLEOTIDE SEQUENCE [LARGE SCALE GENOMIC DNA]</scope>
    <source>
        <strain evidence="1 2">DSM 45037</strain>
    </source>
</reference>
<dbReference type="InterPro" id="IPR012349">
    <property type="entry name" value="Split_barrel_FMN-bd"/>
</dbReference>
<keyword evidence="2" id="KW-1185">Reference proteome</keyword>
<sequence>MTTTHYARPTGRTQASFNAAVRWLSDHGIGLAGARTLTVVGRTSGVPRTTPVNPITVDGRTYLISPRGNTQWSRNLRAVGECEIRHGRSVRAFHATEVTDADKVALLRPYLKRWGWEVANYLPAKVSHRSTDDELLAVAPHVPAFVLTPHPDHRSSRAA</sequence>
<dbReference type="EMBL" id="JAMTCG010000007">
    <property type="protein sequence ID" value="MCP2162511.1"/>
    <property type="molecule type" value="Genomic_DNA"/>
</dbReference>
<protein>
    <submittedName>
        <fullName evidence="1">Deazaflavin-dependent oxidoreductase, nitroreductase family</fullName>
    </submittedName>
</protein>
<gene>
    <name evidence="1" type="ORF">LX12_003719</name>
</gene>
<dbReference type="RefSeq" id="WP_253656077.1">
    <property type="nucleotide sequence ID" value="NZ_BAAAOE010000002.1"/>
</dbReference>
<evidence type="ECO:0000313" key="1">
    <source>
        <dbReference type="EMBL" id="MCP2162511.1"/>
    </source>
</evidence>
<dbReference type="Proteomes" id="UP001205740">
    <property type="component" value="Unassembled WGS sequence"/>
</dbReference>
<name>A0ABT1H5U4_9NOCA</name>
<evidence type="ECO:0000313" key="2">
    <source>
        <dbReference type="Proteomes" id="UP001205740"/>
    </source>
</evidence>
<proteinExistence type="predicted"/>